<evidence type="ECO:0000313" key="2">
    <source>
        <dbReference type="EMBL" id="MBU3814161.1"/>
    </source>
</evidence>
<dbReference type="InterPro" id="IPR041657">
    <property type="entry name" value="HTH_17"/>
</dbReference>
<dbReference type="Pfam" id="PF12728">
    <property type="entry name" value="HTH_17"/>
    <property type="match status" value="1"/>
</dbReference>
<evidence type="ECO:0000259" key="1">
    <source>
        <dbReference type="Pfam" id="PF12728"/>
    </source>
</evidence>
<organism evidence="2 3">
    <name type="scientific">Candidatus Bacteroides intestinipullorum</name>
    <dbReference type="NCBI Taxonomy" id="2838471"/>
    <lineage>
        <taxon>Bacteria</taxon>
        <taxon>Pseudomonadati</taxon>
        <taxon>Bacteroidota</taxon>
        <taxon>Bacteroidia</taxon>
        <taxon>Bacteroidales</taxon>
        <taxon>Bacteroidaceae</taxon>
        <taxon>Bacteroides</taxon>
    </lineage>
</organism>
<dbReference type="EMBL" id="JAHLFO010000090">
    <property type="protein sequence ID" value="MBU3814161.1"/>
    <property type="molecule type" value="Genomic_DNA"/>
</dbReference>
<reference evidence="2" key="1">
    <citation type="journal article" date="2021" name="PeerJ">
        <title>Extensive microbial diversity within the chicken gut microbiome revealed by metagenomics and culture.</title>
        <authorList>
            <person name="Gilroy R."/>
            <person name="Ravi A."/>
            <person name="Getino M."/>
            <person name="Pursley I."/>
            <person name="Horton D.L."/>
            <person name="Alikhan N.F."/>
            <person name="Baker D."/>
            <person name="Gharbi K."/>
            <person name="Hall N."/>
            <person name="Watson M."/>
            <person name="Adriaenssens E.M."/>
            <person name="Foster-Nyarko E."/>
            <person name="Jarju S."/>
            <person name="Secka A."/>
            <person name="Antonio M."/>
            <person name="Oren A."/>
            <person name="Chaudhuri R.R."/>
            <person name="La Ragione R."/>
            <person name="Hildebrand F."/>
            <person name="Pallen M.J."/>
        </authorList>
    </citation>
    <scope>NUCLEOTIDE SEQUENCE</scope>
    <source>
        <strain evidence="2">B3-3758</strain>
    </source>
</reference>
<dbReference type="Proteomes" id="UP000824236">
    <property type="component" value="Unassembled WGS sequence"/>
</dbReference>
<sequence length="108" mass="12245">MDLYSMIEAGGRIKLEVTGEDLVKFADRLIEKAQEMKAHELAQHPTEEVWLTTKEAAEKCHVCSTTLWSWAKAGYLVPAKMGRQKLFALSDIQKILNDRGGNKEQKQL</sequence>
<reference evidence="2" key="2">
    <citation type="submission" date="2021-04" db="EMBL/GenBank/DDBJ databases">
        <authorList>
            <person name="Gilroy R."/>
        </authorList>
    </citation>
    <scope>NUCLEOTIDE SEQUENCE</scope>
    <source>
        <strain evidence="2">B3-3758</strain>
    </source>
</reference>
<evidence type="ECO:0000313" key="3">
    <source>
        <dbReference type="Proteomes" id="UP000824236"/>
    </source>
</evidence>
<protein>
    <submittedName>
        <fullName evidence="2">Helix-turn-helix domain-containing protein</fullName>
    </submittedName>
</protein>
<dbReference type="SUPFAM" id="SSF46955">
    <property type="entry name" value="Putative DNA-binding domain"/>
    <property type="match status" value="1"/>
</dbReference>
<dbReference type="InterPro" id="IPR009061">
    <property type="entry name" value="DNA-bd_dom_put_sf"/>
</dbReference>
<accession>A0A9E2KGA0</accession>
<gene>
    <name evidence="2" type="ORF">H9791_06570</name>
</gene>
<comment type="caution">
    <text evidence="2">The sequence shown here is derived from an EMBL/GenBank/DDBJ whole genome shotgun (WGS) entry which is preliminary data.</text>
</comment>
<proteinExistence type="predicted"/>
<name>A0A9E2KGA0_9BACE</name>
<feature type="domain" description="Helix-turn-helix" evidence="1">
    <location>
        <begin position="50"/>
        <end position="98"/>
    </location>
</feature>
<dbReference type="AlphaFoldDB" id="A0A9E2KGA0"/>